<reference evidence="2 3" key="1">
    <citation type="submission" date="2020-02" db="EMBL/GenBank/DDBJ databases">
        <title>Streptomyces malaysiensis DSM14702 (JHCC583434, PFL_A843) Genome sequencing and assembly.</title>
        <authorList>
            <person name="Samborskyy M."/>
        </authorList>
    </citation>
    <scope>NUCLEOTIDE SEQUENCE [LARGE SCALE GENOMIC DNA]</scope>
    <source>
        <strain evidence="2 3">DSM 14702</strain>
    </source>
</reference>
<organism evidence="2 3">
    <name type="scientific">Streptomyces malaysiensis</name>
    <dbReference type="NCBI Taxonomy" id="92644"/>
    <lineage>
        <taxon>Bacteria</taxon>
        <taxon>Bacillati</taxon>
        <taxon>Actinomycetota</taxon>
        <taxon>Actinomycetes</taxon>
        <taxon>Kitasatosporales</taxon>
        <taxon>Streptomycetaceae</taxon>
        <taxon>Streptomyces</taxon>
        <taxon>Streptomyces violaceusniger group</taxon>
    </lineage>
</organism>
<feature type="region of interest" description="Disordered" evidence="1">
    <location>
        <begin position="72"/>
        <end position="154"/>
    </location>
</feature>
<evidence type="ECO:0000313" key="2">
    <source>
        <dbReference type="EMBL" id="NIY69108.1"/>
    </source>
</evidence>
<feature type="compositionally biased region" description="Gly residues" evidence="1">
    <location>
        <begin position="28"/>
        <end position="40"/>
    </location>
</feature>
<name>A0A7X5X9J4_STRMQ</name>
<gene>
    <name evidence="2" type="ORF">SMALB_7212</name>
</gene>
<comment type="caution">
    <text evidence="2">The sequence shown here is derived from an EMBL/GenBank/DDBJ whole genome shotgun (WGS) entry which is preliminary data.</text>
</comment>
<evidence type="ECO:0000313" key="3">
    <source>
        <dbReference type="Proteomes" id="UP000536624"/>
    </source>
</evidence>
<evidence type="ECO:0000256" key="1">
    <source>
        <dbReference type="SAM" id="MobiDB-lite"/>
    </source>
</evidence>
<feature type="region of interest" description="Disordered" evidence="1">
    <location>
        <begin position="14"/>
        <end position="60"/>
    </location>
</feature>
<dbReference type="AlphaFoldDB" id="A0A7X5X9J4"/>
<accession>A0A7X5X9J4</accession>
<feature type="compositionally biased region" description="Basic residues" evidence="1">
    <location>
        <begin position="115"/>
        <end position="126"/>
    </location>
</feature>
<dbReference type="EMBL" id="JAALLH010000001">
    <property type="protein sequence ID" value="NIY69108.1"/>
    <property type="molecule type" value="Genomic_DNA"/>
</dbReference>
<protein>
    <submittedName>
        <fullName evidence="2">Uncharacterized protein</fullName>
    </submittedName>
</protein>
<proteinExistence type="predicted"/>
<sequence length="154" mass="15300">MRVSFRAFGAFEQRGAGVGGAASPPGVGPVGAGAGGGSSGQGLASAPDSREALGVPPPKTFDKLVASDQAFFRGVPGAPGNPDPGISAAAPTTRSAVFPQAPPAGSPASASAPGRRCRPRRPHPPTRRPATCPRPPPPPPAAQFAPKARDETRT</sequence>
<feature type="compositionally biased region" description="Pro residues" evidence="1">
    <location>
        <begin position="132"/>
        <end position="141"/>
    </location>
</feature>
<dbReference type="Proteomes" id="UP000536624">
    <property type="component" value="Unassembled WGS sequence"/>
</dbReference>